<dbReference type="AlphaFoldDB" id="U7QBA8"/>
<dbReference type="SUPFAM" id="SSF51120">
    <property type="entry name" value="beta-Roll"/>
    <property type="match status" value="2"/>
</dbReference>
<feature type="compositionally biased region" description="Acidic residues" evidence="3">
    <location>
        <begin position="361"/>
        <end position="371"/>
    </location>
</feature>
<dbReference type="RefSeq" id="WP_023068663.1">
    <property type="nucleotide sequence ID" value="NZ_AUZM01000068.1"/>
</dbReference>
<reference evidence="4 5" key="1">
    <citation type="journal article" date="2013" name="Front. Microbiol.">
        <title>Comparative genomic analyses of the cyanobacterium, Lyngbya aestuarii BL J, a powerful hydrogen producer.</title>
        <authorList>
            <person name="Kothari A."/>
            <person name="Vaughn M."/>
            <person name="Garcia-Pichel F."/>
        </authorList>
    </citation>
    <scope>NUCLEOTIDE SEQUENCE [LARGE SCALE GENOMIC DNA]</scope>
    <source>
        <strain evidence="4 5">BL J</strain>
    </source>
</reference>
<dbReference type="Proteomes" id="UP000017127">
    <property type="component" value="Unassembled WGS sequence"/>
</dbReference>
<comment type="subcellular location">
    <subcellularLocation>
        <location evidence="1">Secreted</location>
    </subcellularLocation>
</comment>
<evidence type="ECO:0000313" key="5">
    <source>
        <dbReference type="Proteomes" id="UP000017127"/>
    </source>
</evidence>
<dbReference type="InterPro" id="IPR011049">
    <property type="entry name" value="Serralysin-like_metalloprot_C"/>
</dbReference>
<dbReference type="PANTHER" id="PTHR38340">
    <property type="entry name" value="S-LAYER PROTEIN"/>
    <property type="match status" value="1"/>
</dbReference>
<dbReference type="OrthoDB" id="443638at2"/>
<keyword evidence="5" id="KW-1185">Reference proteome</keyword>
<evidence type="ECO:0000256" key="2">
    <source>
        <dbReference type="ARBA" id="ARBA00022525"/>
    </source>
</evidence>
<dbReference type="Gene3D" id="2.150.10.10">
    <property type="entry name" value="Serralysin-like metalloprotease, C-terminal"/>
    <property type="match status" value="3"/>
</dbReference>
<dbReference type="InterPro" id="IPR050557">
    <property type="entry name" value="RTX_toxin/Mannuronan_C5-epim"/>
</dbReference>
<keyword evidence="2" id="KW-0964">Secreted</keyword>
<accession>U7QBA8</accession>
<dbReference type="GO" id="GO:0005576">
    <property type="term" value="C:extracellular region"/>
    <property type="evidence" value="ECO:0007669"/>
    <property type="project" value="UniProtKB-SubCell"/>
</dbReference>
<comment type="caution">
    <text evidence="4">The sequence shown here is derived from an EMBL/GenBank/DDBJ whole genome shotgun (WGS) entry which is preliminary data.</text>
</comment>
<proteinExistence type="predicted"/>
<feature type="region of interest" description="Disordered" evidence="3">
    <location>
        <begin position="329"/>
        <end position="470"/>
    </location>
</feature>
<sequence>MTSITFGVPITGEISVPGEEDTYTLDLAAGDQVYVAVADLVINDGLFTSATVSLNQNTTTIENVENSSILDKKEYQISASEDTTIELSVKDEFDDGTGRYTVFAQRTNNPVGATPINVGEYAAGNLSIVGEEDVYTVEIQPGDKIFLNTSGFGDPSIAPDVELFNSDGILITEGLENLSDNGGKSFSFNSSSGGTYTILVGDADNPNTGNYGLMLQRIPDPIGAIPANPNQVISGSIDRFGEIDTYTFEAQAGDFFNMNASDSGFPFELEARLYDPNGTFVESEEDVPLFGLQAVLETGGTYTLILDNHNLDFGTNGTGNYNFAFELINSSTPAPTPTPEPTPEPEPVPEPTPEPTPEPEPVPEPEPEPVPEPEPQPEPTPEPVPQPEPTPEPVPEPEPTPEPVPEPELTPSPTPTPIVAPPIVTPSPEPTTEPEPEPEPTLEPELEPEPEPEPSVPQISGQSIAGSSDDDIEIGTEESEILRGFEGADLLFGGAEDDNLFGNDGNDILFGNQDDDFIEGGNGNDFLYGGQDDDTLRGQVGQDTLFGDLGDDYLYGEDDNDWLNGNEGTDILKAGDGEDTLYGGQGNDTLEGDSGNDILQGDRGNDFLIGVDPNEIDAGNGEIDTLFGGEGSDTFSLGDSLQAYYDDGDATVSGLNDYALIGDFNADEDLIQLNGSRQDYRLDERPSGLPDGAALYRTVGDNDELVAIIQGTPFPSLEEDYFIFV</sequence>
<evidence type="ECO:0000313" key="4">
    <source>
        <dbReference type="EMBL" id="ERT05108.1"/>
    </source>
</evidence>
<organism evidence="4 5">
    <name type="scientific">Lyngbya aestuarii BL J</name>
    <dbReference type="NCBI Taxonomy" id="1348334"/>
    <lineage>
        <taxon>Bacteria</taxon>
        <taxon>Bacillati</taxon>
        <taxon>Cyanobacteriota</taxon>
        <taxon>Cyanophyceae</taxon>
        <taxon>Oscillatoriophycideae</taxon>
        <taxon>Oscillatoriales</taxon>
        <taxon>Microcoleaceae</taxon>
        <taxon>Lyngbya</taxon>
    </lineage>
</organism>
<dbReference type="InterPro" id="IPR001343">
    <property type="entry name" value="Hemolysn_Ca-bd"/>
</dbReference>
<name>U7QBA8_9CYAN</name>
<feature type="compositionally biased region" description="Pro residues" evidence="3">
    <location>
        <begin position="334"/>
        <end position="360"/>
    </location>
</feature>
<dbReference type="PROSITE" id="PS00330">
    <property type="entry name" value="HEMOLYSIN_CALCIUM"/>
    <property type="match status" value="2"/>
</dbReference>
<evidence type="ECO:0000256" key="1">
    <source>
        <dbReference type="ARBA" id="ARBA00004613"/>
    </source>
</evidence>
<dbReference type="PATRIC" id="fig|1348334.3.peg.4784"/>
<feature type="compositionally biased region" description="Acidic residues" evidence="3">
    <location>
        <begin position="432"/>
        <end position="452"/>
    </location>
</feature>
<dbReference type="GO" id="GO:0005509">
    <property type="term" value="F:calcium ion binding"/>
    <property type="evidence" value="ECO:0007669"/>
    <property type="project" value="InterPro"/>
</dbReference>
<feature type="compositionally biased region" description="Pro residues" evidence="3">
    <location>
        <begin position="372"/>
        <end position="431"/>
    </location>
</feature>
<dbReference type="Pfam" id="PF00353">
    <property type="entry name" value="HemolysinCabind"/>
    <property type="match status" value="3"/>
</dbReference>
<dbReference type="PRINTS" id="PR00313">
    <property type="entry name" value="CABNDNGRPT"/>
</dbReference>
<dbReference type="Gene3D" id="2.60.120.380">
    <property type="match status" value="2"/>
</dbReference>
<dbReference type="PANTHER" id="PTHR38340:SF1">
    <property type="entry name" value="S-LAYER PROTEIN"/>
    <property type="match status" value="1"/>
</dbReference>
<gene>
    <name evidence="4" type="ORF">M595_4964</name>
</gene>
<dbReference type="EMBL" id="AUZM01000068">
    <property type="protein sequence ID" value="ERT05108.1"/>
    <property type="molecule type" value="Genomic_DNA"/>
</dbReference>
<evidence type="ECO:0000256" key="3">
    <source>
        <dbReference type="SAM" id="MobiDB-lite"/>
    </source>
</evidence>
<dbReference type="InterPro" id="IPR018511">
    <property type="entry name" value="Hemolysin-typ_Ca-bd_CS"/>
</dbReference>
<protein>
    <submittedName>
        <fullName evidence="4">Hemolysin-type calcium-binding repeat family protein</fullName>
    </submittedName>
</protein>